<dbReference type="InterPro" id="IPR001242">
    <property type="entry name" value="Condensation_dom"/>
</dbReference>
<dbReference type="PROSITE" id="PS00455">
    <property type="entry name" value="AMP_BINDING"/>
    <property type="match status" value="2"/>
</dbReference>
<dbReference type="Pfam" id="PF00550">
    <property type="entry name" value="PP-binding"/>
    <property type="match status" value="3"/>
</dbReference>
<dbReference type="SUPFAM" id="SSF47336">
    <property type="entry name" value="ACP-like"/>
    <property type="match status" value="3"/>
</dbReference>
<feature type="region of interest" description="Disordered" evidence="9">
    <location>
        <begin position="1702"/>
        <end position="1721"/>
    </location>
</feature>
<feature type="domain" description="Carrier" evidence="10">
    <location>
        <begin position="1058"/>
        <end position="1133"/>
    </location>
</feature>
<dbReference type="InterPro" id="IPR000873">
    <property type="entry name" value="AMP-dep_synth/lig_dom"/>
</dbReference>
<reference evidence="12" key="1">
    <citation type="submission" date="2020-07" db="EMBL/GenBank/DDBJ databases">
        <title>A new Micromonospora strain with potent antibiotic activity isolated from the microbiome of a mid-Atlantic deep-sea sponge.</title>
        <authorList>
            <person name="Back C.R."/>
            <person name="Stennett H.L."/>
            <person name="Williams S.E."/>
            <person name="Wang L."/>
            <person name="Ojeda Gomez J."/>
            <person name="Abdulle O.M."/>
            <person name="Duffy T."/>
            <person name="Hendry K.R."/>
            <person name="Powell D."/>
            <person name="Stach J.E."/>
            <person name="Essex-Lopresti A.E."/>
            <person name="Willis C.L."/>
            <person name="Curnow P."/>
            <person name="Race P.R."/>
        </authorList>
    </citation>
    <scope>NUCLEOTIDE SEQUENCE [LARGE SCALE GENOMIC DNA]</scope>
    <source>
        <strain evidence="12">28ISP2-46</strain>
    </source>
</reference>
<dbReference type="SUPFAM" id="SSF52777">
    <property type="entry name" value="CoA-dependent acyltransferases"/>
    <property type="match status" value="4"/>
</dbReference>
<dbReference type="Proteomes" id="UP000510844">
    <property type="component" value="Chromosome"/>
</dbReference>
<evidence type="ECO:0000256" key="5">
    <source>
        <dbReference type="ARBA" id="ARBA00022450"/>
    </source>
</evidence>
<dbReference type="PROSITE" id="PS50075">
    <property type="entry name" value="CARRIER"/>
    <property type="match status" value="3"/>
</dbReference>
<dbReference type="InterPro" id="IPR042099">
    <property type="entry name" value="ANL_N_sf"/>
</dbReference>
<dbReference type="InterPro" id="IPR009081">
    <property type="entry name" value="PP-bd_ACP"/>
</dbReference>
<evidence type="ECO:0000256" key="4">
    <source>
        <dbReference type="ARBA" id="ARBA00016743"/>
    </source>
</evidence>
<reference evidence="11 12" key="2">
    <citation type="journal article" date="2021" name="Mar. Drugs">
        <title>A New Micromonospora Strain with Antibiotic Activity Isolated from the Microbiome of a Mid-Atlantic Deep-Sea Sponge.</title>
        <authorList>
            <person name="Back C.R."/>
            <person name="Stennett H.L."/>
            <person name="Williams S.E."/>
            <person name="Wang L."/>
            <person name="Ojeda Gomez J."/>
            <person name="Abdulle O.M."/>
            <person name="Duffy T."/>
            <person name="Neal C."/>
            <person name="Mantell J."/>
            <person name="Jepson M.A."/>
            <person name="Hendry K.R."/>
            <person name="Powell D."/>
            <person name="Stach J.E.M."/>
            <person name="Essex-Lopresti A.E."/>
            <person name="Willis C.L."/>
            <person name="Curnow P."/>
            <person name="Race P.R."/>
        </authorList>
    </citation>
    <scope>NUCLEOTIDE SEQUENCE [LARGE SCALE GENOMIC DNA]</scope>
    <source>
        <strain evidence="11 12">28ISP2-46</strain>
    </source>
</reference>
<dbReference type="InterPro" id="IPR020845">
    <property type="entry name" value="AMP-binding_CS"/>
</dbReference>
<dbReference type="FunFam" id="3.30.559.10:FF:000023">
    <property type="entry name" value="Non-ribosomal peptide synthetase"/>
    <property type="match status" value="2"/>
</dbReference>
<dbReference type="Gene3D" id="3.30.300.30">
    <property type="match status" value="2"/>
</dbReference>
<evidence type="ECO:0000256" key="7">
    <source>
        <dbReference type="ARBA" id="ARBA00022598"/>
    </source>
</evidence>
<dbReference type="InterPro" id="IPR025110">
    <property type="entry name" value="AMP-bd_C"/>
</dbReference>
<dbReference type="SMART" id="SM00823">
    <property type="entry name" value="PKS_PP"/>
    <property type="match status" value="2"/>
</dbReference>
<dbReference type="Gene3D" id="3.40.50.12780">
    <property type="entry name" value="N-terminal domain of ligase-like"/>
    <property type="match status" value="2"/>
</dbReference>
<dbReference type="CDD" id="cd12114">
    <property type="entry name" value="A_NRPS_TlmIV_like"/>
    <property type="match status" value="2"/>
</dbReference>
<keyword evidence="12" id="KW-1185">Reference proteome</keyword>
<dbReference type="GO" id="GO:0031177">
    <property type="term" value="F:phosphopantetheine binding"/>
    <property type="evidence" value="ECO:0007669"/>
    <property type="project" value="InterPro"/>
</dbReference>
<dbReference type="InterPro" id="IPR023213">
    <property type="entry name" value="CAT-like_dom_sf"/>
</dbReference>
<feature type="domain" description="Carrier" evidence="10">
    <location>
        <begin position="2088"/>
        <end position="2163"/>
    </location>
</feature>
<dbReference type="InterPro" id="IPR036736">
    <property type="entry name" value="ACP-like_sf"/>
</dbReference>
<dbReference type="InterPro" id="IPR045851">
    <property type="entry name" value="AMP-bd_C_sf"/>
</dbReference>
<dbReference type="KEGG" id="mfeu:H1D33_21230"/>
<evidence type="ECO:0000256" key="3">
    <source>
        <dbReference type="ARBA" id="ARBA00007380"/>
    </source>
</evidence>
<sequence>MPVLTTLTLDGMCGDVAGLLDEPVSPDDDLLERGLDSIGLMRLAAQWSAAGADLTFGQLIEHRTVRQWHALAHAAGGDATPAPADDEAVDPQAPFALATMQHAYWVGRAGDQALGGVGAHFYNEFDGRHVDPARLERAVRALVRRHDMLRATFLDDGRQQIGPDGAWPGLTVHDLRDLTPADRDRRLAELRDTLSHRSLRVDRGEVFDIQLSLLPEGATRIHVEIEMLVADAHSFRVLLADLAALYDRPDAPLPAIGYSYPQYLAVHARRREAARQAASAYWRERLPELPGGPELPVAVAPERVRGHRVTRHHHWLPGADRDRLAARAREHGVTLPMVFLTAFAEVLAAWSSRQRFLLNLPLYDRTPYHPDVPLLSGDFTNLLLLEVDATDEASFVDRARRLHEQFTRDVTHSAYSGVDVLRDLARHRAERAVLAPVVFTSALSLGELFGADVRTCFGDPVWTSSQTPQVWLDNQVTEREGGLYLNWDVVAELFPAGVSEAMFAAYVSLLRGLVDGDWSAPAAVDLPATQRAVRERVNDTATVLPAGLLHEGFFGWAAREPGRPAVLGDGLSVSYGELAGRSLRLAGALVRAGVNVGDAVGVCLPKGVEQVVAVLAVLAAGGVYVPVGVDQPAARRERILGRAGAKVLIRADRGGPAADEAGPNGGAPAALGPAVDGVGPDGDGGPALERPVDVDPGALAYVIFTSGSTGEPKGVEVSHAAAMNTIEAIRRRYDIGSGDRVLAVSALDFDLSVFDVFGLLGAGGALVVVGEDQRRDARAWLRLATEHHVTVWQSVPALLDMLLTAAEADGTTTDLRLALLGGDWVGLDLPGRLTALRPHARLVALGGTTETAIHSTVLDVGEVPADWRSIPYGRPLPNQRCRVVDGRGRDCPDWVPGELWIGGAGVAAGYRGDPQRTAERFVTHVGARWYRTGDLGRYWPDGTLEFLGRTDHQVKIRGHRIELGEIDTALHQHPAVRDAVTVAVGATTRRLAAAVTVHQHVDADDLRAFLTDRLPGYMVPEHVAVLDALPLSGNGKIDRRALADRLADRADRPTESRPPVGPVETALAAVWAELLDVPAVGRADSFFALGGDSLLATRLLGRMRAAGLAGGQLRQLFATPTLRAFAAGLRLERDAGPAATLAADLAHRHDPFPLTDVQRAYWIGRTGDFALGEVGSHWYWEFDGADVDLDRLATAWNRLVRRHEMLRAVIDPDGRQRILPEVPDVAIAVTEGEAAPAELRDRLSHRVADPTRWPLVAIEAARHGDNRVRLAFSFDYIVLDALSIVTVFAELSALYTDLDAPLRPIGVSFRDYVLHAGPDEATVAEDRRYWSAQAAELPPAPHLPLAVDPDRVRAPRFVRHEGRLDPERWSALVAAARTHGVSPAAVLATAYAEVLSAWSGRSDLTLNLTLFDRREVHSDIDHVLGDFTSLLLVPHRPAAGDDFLSLVRRLQERMWDGMEHHGVSAIWVLREIARRAGAAAATMPVVFTSALGISDELVSMDLPFGEQIWGASQTPQVWLDNQVMERDGGLLVNWDLVAELFPPGVSEAMFAAYLDVLRGLASGDWSRPAPVGLPPAQRAVRERVNDTATVLPAGLLHEGFFGWAAREPDRAAVLGDGLSVSYGELAGRSLRLAGALVRAGVNVGDAVGVCLPKGVEQVVAVLAVLAAGGVYVPVGVDQPAARRERILGRAGAKVLVRADRSGRDGEAGGIGPDGDGGPALERPVDVDPAALAYVIFTSGSTGEPKGVEVSHAAAMNTIEAIRRRYDIGSGDRVLAVSALDFDLSVFDVFGLLGAGGALVVVGEDQRRDARAWLRLATDHHVTVWNTVPALLDMLLTAAGDEPPGALRLALVSGDWVGLDLRDRLVAARPGARLVALGGATEAAIWSNAFEVGEVPAHWRSIPYGHPLPNQRYRVVDGRGRDCPDWVPGELWIGGAGVAEGYRGDPERTAERFVTHEGVRWYRTGDLGRYWPDGTLEFLGRTDHQVKIRGHRIELGEIEAALLHHPAVRDAVAVAVGASTRRLAAAVTVHQPVDADDLRVSLTDRLPAYMIPEHLAVLDALPLSGNGKVDRTAVARLLATGDGAPPDEPPRPGLETEIGALWAELLACPTPGRTRNFFALGGDSLLATRLLAVLRDRYGVDLPMRGLFDRPTIADLATAVQDAAGAYEEGAI</sequence>
<dbReference type="GO" id="GO:0043041">
    <property type="term" value="P:amino acid activation for nonribosomal peptide biosynthetic process"/>
    <property type="evidence" value="ECO:0007669"/>
    <property type="project" value="TreeGrafter"/>
</dbReference>
<dbReference type="RefSeq" id="WP_246411488.1">
    <property type="nucleotide sequence ID" value="NZ_CP059322.2"/>
</dbReference>
<keyword evidence="6" id="KW-0597">Phosphoprotein</keyword>
<feature type="compositionally biased region" description="Gly residues" evidence="9">
    <location>
        <begin position="1707"/>
        <end position="1717"/>
    </location>
</feature>
<dbReference type="InterPro" id="IPR020806">
    <property type="entry name" value="PKS_PP-bd"/>
</dbReference>
<keyword evidence="5" id="KW-0596">Phosphopantetheine</keyword>
<dbReference type="PANTHER" id="PTHR45527:SF10">
    <property type="entry name" value="PYOCHELIN SYNTHASE PCHF"/>
    <property type="match status" value="1"/>
</dbReference>
<feature type="compositionally biased region" description="Low complexity" evidence="9">
    <location>
        <begin position="654"/>
        <end position="678"/>
    </location>
</feature>
<dbReference type="Gene3D" id="1.10.1200.10">
    <property type="entry name" value="ACP-like"/>
    <property type="match status" value="3"/>
</dbReference>
<dbReference type="EMBL" id="CP059322">
    <property type="protein sequence ID" value="QLQ40454.2"/>
    <property type="molecule type" value="Genomic_DNA"/>
</dbReference>
<evidence type="ECO:0000313" key="11">
    <source>
        <dbReference type="EMBL" id="QLQ40454.2"/>
    </source>
</evidence>
<evidence type="ECO:0000256" key="2">
    <source>
        <dbReference type="ARBA" id="ARBA00005102"/>
    </source>
</evidence>
<dbReference type="PROSITE" id="PS00012">
    <property type="entry name" value="PHOSPHOPANTETHEINE"/>
    <property type="match status" value="1"/>
</dbReference>
<dbReference type="GO" id="GO:0016874">
    <property type="term" value="F:ligase activity"/>
    <property type="evidence" value="ECO:0007669"/>
    <property type="project" value="UniProtKB-KW"/>
</dbReference>
<protein>
    <recommendedName>
        <fullName evidence="4">Phenyloxazoline synthase MbtB</fullName>
    </recommendedName>
    <alternativeName>
        <fullName evidence="8">Mycobactin synthetase protein B</fullName>
    </alternativeName>
</protein>
<dbReference type="GO" id="GO:0000036">
    <property type="term" value="F:acyl carrier activity"/>
    <property type="evidence" value="ECO:0007669"/>
    <property type="project" value="TreeGrafter"/>
</dbReference>
<dbReference type="FunFam" id="3.30.559.30:FF:000006">
    <property type="entry name" value="Yersiniabactin polyketide/non-ribosomal peptide synthetase"/>
    <property type="match status" value="2"/>
</dbReference>
<dbReference type="InterPro" id="IPR010071">
    <property type="entry name" value="AA_adenyl_dom"/>
</dbReference>
<dbReference type="NCBIfam" id="TIGR01733">
    <property type="entry name" value="AA-adenyl-dom"/>
    <property type="match status" value="2"/>
</dbReference>
<dbReference type="Gene3D" id="3.30.559.30">
    <property type="entry name" value="Nonribosomal peptide synthetase, condensation domain"/>
    <property type="match status" value="2"/>
</dbReference>
<organism evidence="11 12">
    <name type="scientific">Micromonospora robiginosa</name>
    <dbReference type="NCBI Taxonomy" id="2749844"/>
    <lineage>
        <taxon>Bacteria</taxon>
        <taxon>Bacillati</taxon>
        <taxon>Actinomycetota</taxon>
        <taxon>Actinomycetes</taxon>
        <taxon>Micromonosporales</taxon>
        <taxon>Micromonosporaceae</taxon>
        <taxon>Micromonospora</taxon>
    </lineage>
</organism>
<dbReference type="Pfam" id="PF00668">
    <property type="entry name" value="Condensation"/>
    <property type="match status" value="2"/>
</dbReference>
<comment type="pathway">
    <text evidence="2">Siderophore biosynthesis; mycobactin biosynthesis.</text>
</comment>
<dbReference type="FunFam" id="3.40.50.12780:FF:000012">
    <property type="entry name" value="Non-ribosomal peptide synthetase"/>
    <property type="match status" value="2"/>
</dbReference>
<dbReference type="Pfam" id="PF13193">
    <property type="entry name" value="AMP-binding_C"/>
    <property type="match status" value="2"/>
</dbReference>
<comment type="cofactor">
    <cofactor evidence="1">
        <name>pantetheine 4'-phosphate</name>
        <dbReference type="ChEBI" id="CHEBI:47942"/>
    </cofactor>
</comment>
<evidence type="ECO:0000256" key="1">
    <source>
        <dbReference type="ARBA" id="ARBA00001957"/>
    </source>
</evidence>
<gene>
    <name evidence="11" type="ORF">H1D33_21230</name>
</gene>
<evidence type="ECO:0000256" key="8">
    <source>
        <dbReference type="ARBA" id="ARBA00033440"/>
    </source>
</evidence>
<evidence type="ECO:0000259" key="10">
    <source>
        <dbReference type="PROSITE" id="PS50075"/>
    </source>
</evidence>
<dbReference type="FunFam" id="1.10.1200.10:FF:000016">
    <property type="entry name" value="Non-ribosomal peptide synthase"/>
    <property type="match status" value="1"/>
</dbReference>
<dbReference type="Gene3D" id="3.30.559.10">
    <property type="entry name" value="Chloramphenicol acetyltransferase-like domain"/>
    <property type="match status" value="2"/>
</dbReference>
<dbReference type="InterPro" id="IPR006162">
    <property type="entry name" value="Ppantetheine_attach_site"/>
</dbReference>
<keyword evidence="7" id="KW-0436">Ligase</keyword>
<evidence type="ECO:0000313" key="12">
    <source>
        <dbReference type="Proteomes" id="UP000510844"/>
    </source>
</evidence>
<comment type="similarity">
    <text evidence="3">Belongs to the ATP-dependent AMP-binding enzyme family. MbtB subfamily.</text>
</comment>
<name>A0A7L6BEU9_9ACTN</name>
<dbReference type="PANTHER" id="PTHR45527">
    <property type="entry name" value="NONRIBOSOMAL PEPTIDE SYNTHETASE"/>
    <property type="match status" value="1"/>
</dbReference>
<dbReference type="GO" id="GO:0044550">
    <property type="term" value="P:secondary metabolite biosynthetic process"/>
    <property type="evidence" value="ECO:0007669"/>
    <property type="project" value="TreeGrafter"/>
</dbReference>
<dbReference type="SUPFAM" id="SSF56801">
    <property type="entry name" value="Acetyl-CoA synthetase-like"/>
    <property type="match status" value="2"/>
</dbReference>
<accession>A0A7L6BEU9</accession>
<proteinExistence type="inferred from homology"/>
<feature type="region of interest" description="Disordered" evidence="9">
    <location>
        <begin position="654"/>
        <end position="689"/>
    </location>
</feature>
<dbReference type="CDD" id="cd19535">
    <property type="entry name" value="Cyc_NRPS"/>
    <property type="match status" value="2"/>
</dbReference>
<evidence type="ECO:0000256" key="9">
    <source>
        <dbReference type="SAM" id="MobiDB-lite"/>
    </source>
</evidence>
<evidence type="ECO:0000256" key="6">
    <source>
        <dbReference type="ARBA" id="ARBA00022553"/>
    </source>
</evidence>
<feature type="domain" description="Carrier" evidence="10">
    <location>
        <begin position="3"/>
        <end position="76"/>
    </location>
</feature>
<dbReference type="GO" id="GO:0005737">
    <property type="term" value="C:cytoplasm"/>
    <property type="evidence" value="ECO:0007669"/>
    <property type="project" value="TreeGrafter"/>
</dbReference>
<dbReference type="Pfam" id="PF00501">
    <property type="entry name" value="AMP-binding"/>
    <property type="match status" value="2"/>
</dbReference>
<dbReference type="InterPro" id="IPR057737">
    <property type="entry name" value="Condensation_MtbB-like"/>
</dbReference>